<dbReference type="NCBIfam" id="TIGR00019">
    <property type="entry name" value="prfA"/>
    <property type="match status" value="1"/>
</dbReference>
<name>A0AA86MXM7_9BACT</name>
<protein>
    <recommendedName>
        <fullName evidence="7 8">Peptide chain release factor 1</fullName>
        <shortName evidence="7">RF-1</shortName>
    </recommendedName>
</protein>
<feature type="modified residue" description="N5-methylglutamine" evidence="7">
    <location>
        <position position="247"/>
    </location>
</feature>
<dbReference type="PANTHER" id="PTHR43804">
    <property type="entry name" value="LD18447P"/>
    <property type="match status" value="1"/>
</dbReference>
<keyword evidence="6 7" id="KW-0648">Protein biosynthesis</keyword>
<evidence type="ECO:0000256" key="6">
    <source>
        <dbReference type="ARBA" id="ARBA00022917"/>
    </source>
</evidence>
<dbReference type="Gene3D" id="3.30.160.20">
    <property type="match status" value="1"/>
</dbReference>
<feature type="coiled-coil region" evidence="9">
    <location>
        <begin position="276"/>
        <end position="308"/>
    </location>
</feature>
<dbReference type="FunFam" id="3.30.160.20:FF:000004">
    <property type="entry name" value="Peptide chain release factor 1"/>
    <property type="match status" value="1"/>
</dbReference>
<dbReference type="SMART" id="SM00937">
    <property type="entry name" value="PCRF"/>
    <property type="match status" value="1"/>
</dbReference>
<keyword evidence="9" id="KW-0175">Coiled coil</keyword>
<dbReference type="InterPro" id="IPR000352">
    <property type="entry name" value="Pep_chain_release_fac_I"/>
</dbReference>
<reference evidence="11" key="1">
    <citation type="submission" date="2022-10" db="EMBL/GenBank/DDBJ databases">
        <authorList>
            <person name="Koch H."/>
        </authorList>
    </citation>
    <scope>NUCLEOTIDE SEQUENCE</scope>
    <source>
        <strain evidence="11">DNF</strain>
    </source>
</reference>
<keyword evidence="12" id="KW-1185">Reference proteome</keyword>
<dbReference type="Pfam" id="PF00472">
    <property type="entry name" value="RF-1"/>
    <property type="match status" value="1"/>
</dbReference>
<proteinExistence type="inferred from homology"/>
<organism evidence="11 12">
    <name type="scientific">Nitrospira tepida</name>
    <dbReference type="NCBI Taxonomy" id="2973512"/>
    <lineage>
        <taxon>Bacteria</taxon>
        <taxon>Pseudomonadati</taxon>
        <taxon>Nitrospirota</taxon>
        <taxon>Nitrospiria</taxon>
        <taxon>Nitrospirales</taxon>
        <taxon>Nitrospiraceae</taxon>
        <taxon>Nitrospira</taxon>
    </lineage>
</organism>
<comment type="subcellular location">
    <subcellularLocation>
        <location evidence="2 7">Cytoplasm</location>
    </subcellularLocation>
</comment>
<evidence type="ECO:0000256" key="9">
    <source>
        <dbReference type="SAM" id="Coils"/>
    </source>
</evidence>
<evidence type="ECO:0000256" key="4">
    <source>
        <dbReference type="ARBA" id="ARBA00022481"/>
    </source>
</evidence>
<dbReference type="SUPFAM" id="SSF75620">
    <property type="entry name" value="Release factor"/>
    <property type="match status" value="1"/>
</dbReference>
<dbReference type="FunFam" id="3.30.70.1660:FF:000002">
    <property type="entry name" value="Peptide chain release factor 1"/>
    <property type="match status" value="1"/>
</dbReference>
<evidence type="ECO:0000259" key="10">
    <source>
        <dbReference type="SMART" id="SM00937"/>
    </source>
</evidence>
<evidence type="ECO:0000256" key="8">
    <source>
        <dbReference type="NCBIfam" id="TIGR00019"/>
    </source>
</evidence>
<evidence type="ECO:0000256" key="7">
    <source>
        <dbReference type="HAMAP-Rule" id="MF_00093"/>
    </source>
</evidence>
<evidence type="ECO:0000256" key="5">
    <source>
        <dbReference type="ARBA" id="ARBA00022490"/>
    </source>
</evidence>
<evidence type="ECO:0000313" key="11">
    <source>
        <dbReference type="EMBL" id="CAI4030841.1"/>
    </source>
</evidence>
<evidence type="ECO:0000256" key="3">
    <source>
        <dbReference type="ARBA" id="ARBA00010835"/>
    </source>
</evidence>
<dbReference type="InterPro" id="IPR050057">
    <property type="entry name" value="Prokaryotic/Mito_RF"/>
</dbReference>
<dbReference type="InterPro" id="IPR005139">
    <property type="entry name" value="PCRF"/>
</dbReference>
<accession>A0AA86MXM7</accession>
<dbReference type="HAMAP" id="MF_00093">
    <property type="entry name" value="Rel_fac_1"/>
    <property type="match status" value="1"/>
</dbReference>
<comment type="similarity">
    <text evidence="3 7">Belongs to the prokaryotic/mitochondrial release factor family.</text>
</comment>
<dbReference type="InterPro" id="IPR004373">
    <property type="entry name" value="RF-1"/>
</dbReference>
<dbReference type="Gene3D" id="6.10.140.1950">
    <property type="match status" value="1"/>
</dbReference>
<evidence type="ECO:0000313" key="12">
    <source>
        <dbReference type="Proteomes" id="UP001179121"/>
    </source>
</evidence>
<feature type="domain" description="Peptide chain release factor" evidence="10">
    <location>
        <begin position="76"/>
        <end position="191"/>
    </location>
</feature>
<dbReference type="GO" id="GO:0005829">
    <property type="term" value="C:cytosol"/>
    <property type="evidence" value="ECO:0007669"/>
    <property type="project" value="UniProtKB-ARBA"/>
</dbReference>
<keyword evidence="4 7" id="KW-0488">Methylation</keyword>
<gene>
    <name evidence="7" type="primary">prfA</name>
    <name evidence="11" type="ORF">DNFV4_01272</name>
</gene>
<dbReference type="PANTHER" id="PTHR43804:SF7">
    <property type="entry name" value="LD18447P"/>
    <property type="match status" value="1"/>
</dbReference>
<dbReference type="EMBL" id="OX365700">
    <property type="protein sequence ID" value="CAI4030841.1"/>
    <property type="molecule type" value="Genomic_DNA"/>
</dbReference>
<dbReference type="Gene3D" id="3.30.70.1660">
    <property type="match status" value="1"/>
</dbReference>
<comment type="function">
    <text evidence="1 7">Peptide chain release factor 1 directs the termination of translation in response to the peptide chain termination codons UAG and UAA.</text>
</comment>
<dbReference type="NCBIfam" id="NF001859">
    <property type="entry name" value="PRK00591.1"/>
    <property type="match status" value="1"/>
</dbReference>
<keyword evidence="5 7" id="KW-0963">Cytoplasm</keyword>
<sequence>MANGPVSDIKETALLSKWEAAKARHDELVRQLHDEAVLTQPALIRKLNKERLELEDLAQLFDARQDLLRQQEEVLQLLDDGAADADLRGLAQEEAQQLEARRRELEQRAFELLVPKDPRDEKSVFLEIRAGTGGEEAALFAGDLLRMYMKYAERKGLRTELVDASETGIGGYKEIIVLVEGKGAFGHLKYESGVHRVQRVPVTEASGRIHTSAVTVAVMPEVDEVEVKIDPKDLRIDTFCSSGAGGQSVNTTYSAVRITHIPTGVVVSCQDERSQLKNRNKAMRTLRARIVEAEREKQEAEIAQHRKAQVGSGDRSEKIRTYNFPQNRVTDHRIGLTLHRLDQVLEGDLDEIVEGLRAAQAQAQTNSPQEA</sequence>
<evidence type="ECO:0000256" key="1">
    <source>
        <dbReference type="ARBA" id="ARBA00002986"/>
    </source>
</evidence>
<dbReference type="Proteomes" id="UP001179121">
    <property type="component" value="Chromosome"/>
</dbReference>
<dbReference type="KEGG" id="nti:DNFV4_01272"/>
<dbReference type="InterPro" id="IPR045853">
    <property type="entry name" value="Pep_chain_release_fac_I_sf"/>
</dbReference>
<comment type="PTM">
    <text evidence="7">Methylated by PrmC. Methylation increases the termination efficiency of RF1.</text>
</comment>
<dbReference type="GO" id="GO:0016149">
    <property type="term" value="F:translation release factor activity, codon specific"/>
    <property type="evidence" value="ECO:0007669"/>
    <property type="project" value="UniProtKB-UniRule"/>
</dbReference>
<dbReference type="Pfam" id="PF03462">
    <property type="entry name" value="PCRF"/>
    <property type="match status" value="1"/>
</dbReference>
<dbReference type="FunFam" id="3.30.70.1660:FF:000004">
    <property type="entry name" value="Peptide chain release factor 1"/>
    <property type="match status" value="1"/>
</dbReference>
<dbReference type="AlphaFoldDB" id="A0AA86MXM7"/>
<evidence type="ECO:0000256" key="2">
    <source>
        <dbReference type="ARBA" id="ARBA00004496"/>
    </source>
</evidence>